<accession>A0AAW0B5M9</accession>
<dbReference type="EMBL" id="JAYKXP010000177">
    <property type="protein sequence ID" value="KAK7021058.1"/>
    <property type="molecule type" value="Genomic_DNA"/>
</dbReference>
<reference evidence="1 2" key="1">
    <citation type="submission" date="2024-01" db="EMBL/GenBank/DDBJ databases">
        <title>A draft genome for a cacao thread blight-causing isolate of Paramarasmius palmivorus.</title>
        <authorList>
            <person name="Baruah I.K."/>
            <person name="Bukari Y."/>
            <person name="Amoako-Attah I."/>
            <person name="Meinhardt L.W."/>
            <person name="Bailey B.A."/>
            <person name="Cohen S.P."/>
        </authorList>
    </citation>
    <scope>NUCLEOTIDE SEQUENCE [LARGE SCALE GENOMIC DNA]</scope>
    <source>
        <strain evidence="1 2">GH-12</strain>
    </source>
</reference>
<evidence type="ECO:0000313" key="1">
    <source>
        <dbReference type="EMBL" id="KAK7021058.1"/>
    </source>
</evidence>
<proteinExistence type="predicted"/>
<name>A0AAW0B5M9_9AGAR</name>
<evidence type="ECO:0000313" key="2">
    <source>
        <dbReference type="Proteomes" id="UP001383192"/>
    </source>
</evidence>
<keyword evidence="2" id="KW-1185">Reference proteome</keyword>
<protein>
    <submittedName>
        <fullName evidence="1">Uncharacterized protein</fullName>
    </submittedName>
</protein>
<gene>
    <name evidence="1" type="ORF">VNI00_017547</name>
</gene>
<dbReference type="Proteomes" id="UP001383192">
    <property type="component" value="Unassembled WGS sequence"/>
</dbReference>
<comment type="caution">
    <text evidence="1">The sequence shown here is derived from an EMBL/GenBank/DDBJ whole genome shotgun (WGS) entry which is preliminary data.</text>
</comment>
<dbReference type="AlphaFoldDB" id="A0AAW0B5M9"/>
<sequence>MPNFHTARLDLAHGERYLRDHSPFQAPVQLPNLTYLIVTISVPSSFHLPRFLALLHAPSLQTLVIDWYLDSSPTDSYDLRTALKSFLSRCQQALASIVLRNHSSSNFDAADISPILVEADVDPRLLEYQWLGQPMWTSHSPVMWGSSGSPSSDLWDVHTLDMSPVPS</sequence>
<organism evidence="1 2">
    <name type="scientific">Paramarasmius palmivorus</name>
    <dbReference type="NCBI Taxonomy" id="297713"/>
    <lineage>
        <taxon>Eukaryota</taxon>
        <taxon>Fungi</taxon>
        <taxon>Dikarya</taxon>
        <taxon>Basidiomycota</taxon>
        <taxon>Agaricomycotina</taxon>
        <taxon>Agaricomycetes</taxon>
        <taxon>Agaricomycetidae</taxon>
        <taxon>Agaricales</taxon>
        <taxon>Marasmiineae</taxon>
        <taxon>Marasmiaceae</taxon>
        <taxon>Paramarasmius</taxon>
    </lineage>
</organism>